<accession>A0A8J4EFH5</accession>
<dbReference type="EMBL" id="BOPH01000105">
    <property type="protein sequence ID" value="GIJ72731.1"/>
    <property type="molecule type" value="Genomic_DNA"/>
</dbReference>
<keyword evidence="1" id="KW-0472">Membrane</keyword>
<gene>
    <name evidence="2" type="ORF">Voc01_076480</name>
</gene>
<feature type="transmembrane region" description="Helical" evidence="1">
    <location>
        <begin position="71"/>
        <end position="91"/>
    </location>
</feature>
<keyword evidence="1" id="KW-0812">Transmembrane</keyword>
<keyword evidence="1" id="KW-1133">Transmembrane helix</keyword>
<evidence type="ECO:0000313" key="2">
    <source>
        <dbReference type="EMBL" id="GIJ72731.1"/>
    </source>
</evidence>
<evidence type="ECO:0000313" key="3">
    <source>
        <dbReference type="Proteomes" id="UP000635606"/>
    </source>
</evidence>
<protein>
    <submittedName>
        <fullName evidence="2">Uncharacterized protein</fullName>
    </submittedName>
</protein>
<proteinExistence type="predicted"/>
<sequence length="136" mass="14897">MTWTGWLALLASQVAVLWISLFLLFRDLPNSLFVFEKLICAVLGVGLIAADVAVLLGYVGPGWPVPARGSLAVLAAAVAAWLLNDAVYLYVKGADDHHPWLFRGYDVQGHHWRRIILRIIGTALAVRAALWLMPPG</sequence>
<feature type="transmembrane region" description="Helical" evidence="1">
    <location>
        <begin position="112"/>
        <end position="133"/>
    </location>
</feature>
<evidence type="ECO:0000256" key="1">
    <source>
        <dbReference type="SAM" id="Phobius"/>
    </source>
</evidence>
<dbReference type="Proteomes" id="UP000635606">
    <property type="component" value="Unassembled WGS sequence"/>
</dbReference>
<organism evidence="2 3">
    <name type="scientific">Virgisporangium ochraceum</name>
    <dbReference type="NCBI Taxonomy" id="65505"/>
    <lineage>
        <taxon>Bacteria</taxon>
        <taxon>Bacillati</taxon>
        <taxon>Actinomycetota</taxon>
        <taxon>Actinomycetes</taxon>
        <taxon>Micromonosporales</taxon>
        <taxon>Micromonosporaceae</taxon>
        <taxon>Virgisporangium</taxon>
    </lineage>
</organism>
<keyword evidence="3" id="KW-1185">Reference proteome</keyword>
<name>A0A8J4EFH5_9ACTN</name>
<dbReference type="RefSeq" id="WP_203932582.1">
    <property type="nucleotide sequence ID" value="NZ_BOPH01000105.1"/>
</dbReference>
<dbReference type="AlphaFoldDB" id="A0A8J4EFH5"/>
<feature type="transmembrane region" description="Helical" evidence="1">
    <location>
        <begin position="6"/>
        <end position="26"/>
    </location>
</feature>
<reference evidence="2" key="1">
    <citation type="submission" date="2021-01" db="EMBL/GenBank/DDBJ databases">
        <title>Whole genome shotgun sequence of Virgisporangium ochraceum NBRC 16418.</title>
        <authorList>
            <person name="Komaki H."/>
            <person name="Tamura T."/>
        </authorList>
    </citation>
    <scope>NUCLEOTIDE SEQUENCE</scope>
    <source>
        <strain evidence="2">NBRC 16418</strain>
    </source>
</reference>
<feature type="transmembrane region" description="Helical" evidence="1">
    <location>
        <begin position="38"/>
        <end position="59"/>
    </location>
</feature>
<comment type="caution">
    <text evidence="2">The sequence shown here is derived from an EMBL/GenBank/DDBJ whole genome shotgun (WGS) entry which is preliminary data.</text>
</comment>